<dbReference type="RefSeq" id="XP_015653614.1">
    <property type="nucleotide sequence ID" value="XM_015807956.1"/>
</dbReference>
<dbReference type="GeneID" id="26909120"/>
<feature type="compositionally biased region" description="Low complexity" evidence="1">
    <location>
        <begin position="209"/>
        <end position="237"/>
    </location>
</feature>
<feature type="region of interest" description="Disordered" evidence="1">
    <location>
        <begin position="2017"/>
        <end position="2036"/>
    </location>
</feature>
<evidence type="ECO:0000256" key="2">
    <source>
        <dbReference type="SAM" id="Phobius"/>
    </source>
</evidence>
<feature type="compositionally biased region" description="Polar residues" evidence="1">
    <location>
        <begin position="1227"/>
        <end position="1236"/>
    </location>
</feature>
<feature type="transmembrane region" description="Helical" evidence="2">
    <location>
        <begin position="1554"/>
        <end position="1582"/>
    </location>
</feature>
<dbReference type="OrthoDB" id="1915931at2759"/>
<feature type="compositionally biased region" description="Low complexity" evidence="1">
    <location>
        <begin position="1"/>
        <end position="18"/>
    </location>
</feature>
<feature type="compositionally biased region" description="Low complexity" evidence="1">
    <location>
        <begin position="415"/>
        <end position="441"/>
    </location>
</feature>
<organism evidence="3 4">
    <name type="scientific">Leptomonas pyrrhocoris</name>
    <name type="common">Firebug parasite</name>
    <dbReference type="NCBI Taxonomy" id="157538"/>
    <lineage>
        <taxon>Eukaryota</taxon>
        <taxon>Discoba</taxon>
        <taxon>Euglenozoa</taxon>
        <taxon>Kinetoplastea</taxon>
        <taxon>Metakinetoplastina</taxon>
        <taxon>Trypanosomatida</taxon>
        <taxon>Trypanosomatidae</taxon>
        <taxon>Leishmaniinae</taxon>
        <taxon>Leptomonas</taxon>
    </lineage>
</organism>
<feature type="compositionally biased region" description="Polar residues" evidence="1">
    <location>
        <begin position="97"/>
        <end position="108"/>
    </location>
</feature>
<dbReference type="OMA" id="SMVEVGM"/>
<evidence type="ECO:0000256" key="1">
    <source>
        <dbReference type="SAM" id="MobiDB-lite"/>
    </source>
</evidence>
<feature type="compositionally biased region" description="Low complexity" evidence="1">
    <location>
        <begin position="261"/>
        <end position="271"/>
    </location>
</feature>
<evidence type="ECO:0008006" key="5">
    <source>
        <dbReference type="Google" id="ProtNLM"/>
    </source>
</evidence>
<feature type="compositionally biased region" description="Basic and acidic residues" evidence="1">
    <location>
        <begin position="34"/>
        <end position="47"/>
    </location>
</feature>
<feature type="compositionally biased region" description="Low complexity" evidence="1">
    <location>
        <begin position="902"/>
        <end position="913"/>
    </location>
</feature>
<feature type="region of interest" description="Disordered" evidence="1">
    <location>
        <begin position="807"/>
        <end position="997"/>
    </location>
</feature>
<dbReference type="EMBL" id="LGTL01000026">
    <property type="protein sequence ID" value="KPA75175.1"/>
    <property type="molecule type" value="Genomic_DNA"/>
</dbReference>
<dbReference type="Proteomes" id="UP000037923">
    <property type="component" value="Unassembled WGS sequence"/>
</dbReference>
<feature type="compositionally biased region" description="Low complexity" evidence="1">
    <location>
        <begin position="987"/>
        <end position="997"/>
    </location>
</feature>
<feature type="transmembrane region" description="Helical" evidence="2">
    <location>
        <begin position="1526"/>
        <end position="1547"/>
    </location>
</feature>
<feature type="compositionally biased region" description="Low complexity" evidence="1">
    <location>
        <begin position="391"/>
        <end position="407"/>
    </location>
</feature>
<reference evidence="3 4" key="1">
    <citation type="submission" date="2015-07" db="EMBL/GenBank/DDBJ databases">
        <title>High-quality genome of monoxenous trypanosomatid Leptomonas pyrrhocoris.</title>
        <authorList>
            <person name="Flegontov P."/>
            <person name="Butenko A."/>
            <person name="Firsov S."/>
            <person name="Vlcek C."/>
            <person name="Logacheva M.D."/>
            <person name="Field M."/>
            <person name="Filatov D."/>
            <person name="Flegontova O."/>
            <person name="Gerasimov E."/>
            <person name="Jackson A.P."/>
            <person name="Kelly S."/>
            <person name="Opperdoes F."/>
            <person name="O'Reilly A."/>
            <person name="Votypka J."/>
            <person name="Yurchenko V."/>
            <person name="Lukes J."/>
        </authorList>
    </citation>
    <scope>NUCLEOTIDE SEQUENCE [LARGE SCALE GENOMIC DNA]</scope>
    <source>
        <strain evidence="3">H10</strain>
    </source>
</reference>
<feature type="compositionally biased region" description="Basic and acidic residues" evidence="1">
    <location>
        <begin position="69"/>
        <end position="82"/>
    </location>
</feature>
<dbReference type="VEuPathDB" id="TriTrypDB:LpyrH10_26_1320"/>
<evidence type="ECO:0000313" key="4">
    <source>
        <dbReference type="Proteomes" id="UP000037923"/>
    </source>
</evidence>
<feature type="compositionally biased region" description="Low complexity" evidence="1">
    <location>
        <begin position="539"/>
        <end position="556"/>
    </location>
</feature>
<dbReference type="PANTHER" id="PTHR34553:SF4">
    <property type="entry name" value="G1_S-SPECIFIC CYCLIN-E PROTEIN"/>
    <property type="match status" value="1"/>
</dbReference>
<keyword evidence="2" id="KW-0472">Membrane</keyword>
<keyword evidence="4" id="KW-1185">Reference proteome</keyword>
<feature type="compositionally biased region" description="Low complexity" evidence="1">
    <location>
        <begin position="457"/>
        <end position="476"/>
    </location>
</feature>
<comment type="caution">
    <text evidence="3">The sequence shown here is derived from an EMBL/GenBank/DDBJ whole genome shotgun (WGS) entry which is preliminary data.</text>
</comment>
<keyword evidence="2" id="KW-0812">Transmembrane</keyword>
<feature type="compositionally biased region" description="Basic and acidic residues" evidence="1">
    <location>
        <begin position="362"/>
        <end position="389"/>
    </location>
</feature>
<feature type="region of interest" description="Disordered" evidence="1">
    <location>
        <begin position="1725"/>
        <end position="1757"/>
    </location>
</feature>
<feature type="region of interest" description="Disordered" evidence="1">
    <location>
        <begin position="1206"/>
        <end position="1262"/>
    </location>
</feature>
<feature type="compositionally biased region" description="Polar residues" evidence="1">
    <location>
        <begin position="343"/>
        <end position="354"/>
    </location>
</feature>
<feature type="compositionally biased region" description="Gly residues" evidence="1">
    <location>
        <begin position="272"/>
        <end position="282"/>
    </location>
</feature>
<sequence>MDHSAAQSTPLASSSSSSVCLGGSNGDGDGVSDEDGRHDQQRQKHDVGSGQSGVLSRLQDGITPPRIDPQQDDRRRSTDSRHSIPPAGSHHRARCSSWYSAADTSCGSDTHGGAPPRGPSSPTQQGRPTAIPPNTRRASDVISTLRSRTEGDVAHDFGSAVLPLTRVQPSTLTVGKSEVATDPAHVVAVDDDTTRAFLVAAVSGGHATSSSQSPSPSVALQTPSSTSLRSPTPLDLTAPPKRWFPHRRSYPADRRSEDLPSAATTTTTTSCGGVGDDGGGAGRSREPNSFPSAVCNDARHPRQYGRAASSVPSCGPLHTAEGSVHNSDLHRDGSAEDGLPNTRRLSFNNSSSGTAAAAAAVGEERCRSNTDKDPEQGERKFDAEADSAKESAVTSVAADDVVELTNTPPFPPAATLPAPNRSHGASLQPPSPSSPLSAPSQVNERAEQRPASPVVGAAASTRTATPCSSSSPTPEHTPGRALWLARHDGDDACRSPSPRVEAAGKSFMTQDEYRVPVTPRQSNVIASARKKMEQGNISPGQSQQQLQQYAPQPTTPSLSHDPLGSFNSSFEGDVPEEDSGGGAASAVPRFLAPLCSAEHNRTRPSPPPLAFTPVATPAMEGVCVPQVVPTHESVFFPLGTEVIAPVMLHYVTVGGWSSRAGGRDYFNHRRLRGGEVAGHTVRWLHTAQPRDRFVFLVTPVVARTAEEEDEEKEEARRTWALPRGAWKSLRRMLFGEAPWFTADKTACGARSRIAYDDAPHSPSSPDKDIAIDEAVSTPSGVYASTPHSFLMASSVGGAHYHDRFYTNDGGDGASPPPLHYRTSHSVDAAYGDSNSSSSNYIREGEAQCNRTVLPSGSMSPMLVTRQSSQGGVSAHATPARDPAQADGATLRPSPLSLGHTFPPSAAVASTTAPQGPHLRPTGTSSQKAHPHGHAPPSPVNGPLFPLYASASYSGGRGRGGAETNSYTDGSRHGQLRHSATTSDFHRGASGSTSSGRRFIFSPLTGTAVSTSGVSPVTPQNSKYRTLLQQQQQQQQERARTPLNRSPSESTLPDKAAPAATVGVEVIEIVHTDITAMDYAPRLASHRLSMEAREIYTYFFPTLVEALAHYQCPEAMTLMEEQWAAGMTSQIPRPQDDAVLARQRHRQLQQRRLQQQQASQEHRNSSSSIVPTPSLTRHPSLAAAHGDGDVVLPLVSSSGNVSSAARSYEWASPPQHASQRCAPLRRTPLSSPPQTLASALRNAGRSDGGGGGGGERPATAPMQLFQPDSLPSFDVETEEVRGAGDGGGGSRRCHRPRDSDAVRPSSLPACATLTSTAAGTRPGSCSPPPRSRGAPALSNCVATEAPMSTSATTLPPTPLSGATHALHDACSSVTPKLTSTHREIVVSIYTTDPVFNSVLREVLMPEPGTHPYTTTVAEQKRLLSMVEVGMPAWAIFYSSTGLPYRRLFRLLYSGLTNLWPLLSLAVGVYDLYKHLPQLKRFMARTLDPLTRWLERRFTLRLSVLVTYLFSVVVTIFSSLSAFVSQFYVVQLLSLPIVQLVFALIKLPFVLAFDTLWLFTSTAFGTISLVLQLIRVVVMAPLVFVTNLASLRETVGVVAPVAVQGTSLSVRWWKAWSEFWETVASPMKNAVQAWWDSMIHVSTSAARRETSIRRWYTPKLEQCSAVLGEVQDTVAINTQLWWTDMVLPGLRRLVVLGVALVYLYWLFLGISDKVWDDFIYASGVRHPSRGGGSSVEVGHQPPVTTQQRGGAGSGAATDDEVTPSAVSMYVLFQSPFDLLCAARTRIITSITSATITASSIGDGDCATAATHAVFYTPTSVIHMCDSTGTSTITTTTARTAAAVPGASPSTTLTTTTTTVITTVVPLPQASLTSLAAELLLPNVVLELLHRLSHFAYNGWGAAADLAGARRGHLFSAQHHPRVNSSAFDNHGDLPDWACTDQEGGCQGGGGTHVSCSHSLGEAVDSASVLSAAEAGRRQYRMRRYAEEHLALVTVDVRKLGGFPVMQPTWAEVTYLRRGDTRGQETPRELSVVHQDDRV</sequence>
<evidence type="ECO:0000313" key="3">
    <source>
        <dbReference type="EMBL" id="KPA75175.1"/>
    </source>
</evidence>
<feature type="compositionally biased region" description="Polar residues" evidence="1">
    <location>
        <begin position="848"/>
        <end position="871"/>
    </location>
</feature>
<proteinExistence type="predicted"/>
<feature type="region of interest" description="Disordered" evidence="1">
    <location>
        <begin position="1"/>
        <end position="139"/>
    </location>
</feature>
<feature type="compositionally biased region" description="Polar residues" evidence="1">
    <location>
        <begin position="1164"/>
        <end position="1176"/>
    </location>
</feature>
<feature type="transmembrane region" description="Helical" evidence="2">
    <location>
        <begin position="1500"/>
        <end position="1520"/>
    </location>
</feature>
<feature type="compositionally biased region" description="Gly residues" evidence="1">
    <location>
        <begin position="1245"/>
        <end position="1254"/>
    </location>
</feature>
<name>A0A0M9FSJ1_LEPPY</name>
<feature type="transmembrane region" description="Helical" evidence="2">
    <location>
        <begin position="1449"/>
        <end position="1471"/>
    </location>
</feature>
<dbReference type="PANTHER" id="PTHR34553">
    <property type="entry name" value="OS05G0597400 PROTEIN"/>
    <property type="match status" value="1"/>
</dbReference>
<gene>
    <name evidence="3" type="ORF">ABB37_08837</name>
</gene>
<accession>A0A0M9FSJ1</accession>
<feature type="region of interest" description="Disordered" evidence="1">
    <location>
        <begin position="1278"/>
        <end position="1335"/>
    </location>
</feature>
<keyword evidence="2" id="KW-1133">Transmembrane helix</keyword>
<feature type="region of interest" description="Disordered" evidence="1">
    <location>
        <begin position="206"/>
        <end position="585"/>
    </location>
</feature>
<feature type="region of interest" description="Disordered" evidence="1">
    <location>
        <begin position="1025"/>
        <end position="1057"/>
    </location>
</feature>
<protein>
    <recommendedName>
        <fullName evidence="5">Transmembrane protein</fullName>
    </recommendedName>
</protein>
<feature type="region of interest" description="Disordered" evidence="1">
    <location>
        <begin position="1137"/>
        <end position="1181"/>
    </location>
</feature>